<evidence type="ECO:0000256" key="1">
    <source>
        <dbReference type="ARBA" id="ARBA00022722"/>
    </source>
</evidence>
<reference evidence="6" key="1">
    <citation type="submission" date="2020-05" db="EMBL/GenBank/DDBJ databases">
        <authorList>
            <person name="Wang L."/>
            <person name="Shao Z."/>
        </authorList>
    </citation>
    <scope>NUCLEOTIDE SEQUENCE</scope>
    <source>
        <strain evidence="5">MCCC 1A05748</strain>
        <strain evidence="6">MCCC 1A05776</strain>
    </source>
</reference>
<comment type="caution">
    <text evidence="6">The sequence shown here is derived from an EMBL/GenBank/DDBJ whole genome shotgun (WGS) entry which is preliminary data.</text>
</comment>
<proteinExistence type="predicted"/>
<keyword evidence="2" id="KW-0378">Hydrolase</keyword>
<evidence type="ECO:0000313" key="8">
    <source>
        <dbReference type="Proteomes" id="UP001320178"/>
    </source>
</evidence>
<evidence type="ECO:0000259" key="4">
    <source>
        <dbReference type="SMART" id="SM00479"/>
    </source>
</evidence>
<dbReference type="NCBIfam" id="NF006602">
    <property type="entry name" value="PRK09146.1"/>
    <property type="match status" value="1"/>
</dbReference>
<dbReference type="AlphaFoldDB" id="A0AAW4YPT9"/>
<organism evidence="6 8">
    <name type="scientific">Billgrantia desiderata</name>
    <dbReference type="NCBI Taxonomy" id="52021"/>
    <lineage>
        <taxon>Bacteria</taxon>
        <taxon>Pseudomonadati</taxon>
        <taxon>Pseudomonadota</taxon>
        <taxon>Gammaproteobacteria</taxon>
        <taxon>Oceanospirillales</taxon>
        <taxon>Halomonadaceae</taxon>
        <taxon>Billgrantia</taxon>
    </lineage>
</organism>
<keyword evidence="3 6" id="KW-0269">Exonuclease</keyword>
<evidence type="ECO:0000313" key="7">
    <source>
        <dbReference type="Proteomes" id="UP001320154"/>
    </source>
</evidence>
<evidence type="ECO:0000256" key="2">
    <source>
        <dbReference type="ARBA" id="ARBA00022801"/>
    </source>
</evidence>
<name>A0AAW4YPT9_9GAMM</name>
<dbReference type="GO" id="GO:0006259">
    <property type="term" value="P:DNA metabolic process"/>
    <property type="evidence" value="ECO:0007669"/>
    <property type="project" value="UniProtKB-ARBA"/>
</dbReference>
<gene>
    <name evidence="5" type="ORF">HOP60_21230</name>
    <name evidence="6" type="ORF">HOP61_02235</name>
</gene>
<dbReference type="InterPro" id="IPR013520">
    <property type="entry name" value="Ribonucl_H"/>
</dbReference>
<dbReference type="GO" id="GO:0005829">
    <property type="term" value="C:cytosol"/>
    <property type="evidence" value="ECO:0007669"/>
    <property type="project" value="TreeGrafter"/>
</dbReference>
<dbReference type="Pfam" id="PF00929">
    <property type="entry name" value="RNase_T"/>
    <property type="match status" value="1"/>
</dbReference>
<evidence type="ECO:0000256" key="3">
    <source>
        <dbReference type="ARBA" id="ARBA00022839"/>
    </source>
</evidence>
<dbReference type="InterPro" id="IPR012337">
    <property type="entry name" value="RNaseH-like_sf"/>
</dbReference>
<dbReference type="GO" id="GO:0003676">
    <property type="term" value="F:nucleic acid binding"/>
    <property type="evidence" value="ECO:0007669"/>
    <property type="project" value="InterPro"/>
</dbReference>
<dbReference type="SUPFAM" id="SSF53098">
    <property type="entry name" value="Ribonuclease H-like"/>
    <property type="match status" value="1"/>
</dbReference>
<dbReference type="EMBL" id="JABFTQ010000020">
    <property type="protein sequence ID" value="MCE8049234.1"/>
    <property type="molecule type" value="Genomic_DNA"/>
</dbReference>
<dbReference type="InterPro" id="IPR036397">
    <property type="entry name" value="RNaseH_sf"/>
</dbReference>
<feature type="domain" description="Exonuclease" evidence="4">
    <location>
        <begin position="50"/>
        <end position="231"/>
    </location>
</feature>
<dbReference type="CDD" id="cd06127">
    <property type="entry name" value="DEDDh"/>
    <property type="match status" value="1"/>
</dbReference>
<keyword evidence="1" id="KW-0540">Nuclease</keyword>
<evidence type="ECO:0000313" key="6">
    <source>
        <dbReference type="EMBL" id="MCE8050115.1"/>
    </source>
</evidence>
<dbReference type="Gene3D" id="3.30.420.10">
    <property type="entry name" value="Ribonuclease H-like superfamily/Ribonuclease H"/>
    <property type="match status" value="1"/>
</dbReference>
<dbReference type="Proteomes" id="UP001320178">
    <property type="component" value="Unassembled WGS sequence"/>
</dbReference>
<sequence length="241" mass="27108">MLSHRLASRSQGLEWPAYLQQRADEARDPLLKAFFAAGCPAPETPIGEAPLVALDLETTGLDVQRHAIVSIGLVPFSLSRIPLARRRYWVVRPSRTLSDTSITLHRITHSEVAEAPDFGEILPELLEALAGRIVVVHFRHIERPFLADAIQARLGEGARFPMIDTMSLEARLHRLSLWARLQRWMRRPPVSIRLGDSRRRYGLPDYQGHHALVDALATAELFQAQVAKHYDAATPVGKLWT</sequence>
<keyword evidence="7" id="KW-1185">Reference proteome</keyword>
<dbReference type="PANTHER" id="PTHR30231:SF4">
    <property type="entry name" value="PROTEIN NEN2"/>
    <property type="match status" value="1"/>
</dbReference>
<protein>
    <submittedName>
        <fullName evidence="6">3'-5' exonuclease</fullName>
    </submittedName>
</protein>
<dbReference type="GO" id="GO:0008408">
    <property type="term" value="F:3'-5' exonuclease activity"/>
    <property type="evidence" value="ECO:0007669"/>
    <property type="project" value="TreeGrafter"/>
</dbReference>
<dbReference type="Proteomes" id="UP001320154">
    <property type="component" value="Unassembled WGS sequence"/>
</dbReference>
<evidence type="ECO:0000313" key="5">
    <source>
        <dbReference type="EMBL" id="MCE8049234.1"/>
    </source>
</evidence>
<accession>A0AAW4YPT9</accession>
<dbReference type="RefSeq" id="WP_086511890.1">
    <property type="nucleotide sequence ID" value="NZ_JABFTQ010000020.1"/>
</dbReference>
<dbReference type="EMBL" id="JABFTS010000001">
    <property type="protein sequence ID" value="MCE8050115.1"/>
    <property type="molecule type" value="Genomic_DNA"/>
</dbReference>
<dbReference type="PANTHER" id="PTHR30231">
    <property type="entry name" value="DNA POLYMERASE III SUBUNIT EPSILON"/>
    <property type="match status" value="1"/>
</dbReference>
<reference evidence="6 7" key="2">
    <citation type="journal article" date="2021" name="Front. Microbiol.">
        <title>Aerobic Denitrification and Heterotrophic Sulfur Oxidation in the Genus Halomonas Revealed by Six Novel Species Characterizations and Genome-Based Analysis.</title>
        <authorList>
            <person name="Wang L."/>
            <person name="Shao Z."/>
        </authorList>
    </citation>
    <scope>NUCLEOTIDE SEQUENCE</scope>
    <source>
        <strain evidence="5 7">MCCC 1A05748</strain>
        <strain evidence="6">MCCC 1A05776</strain>
    </source>
</reference>
<dbReference type="SMART" id="SM00479">
    <property type="entry name" value="EXOIII"/>
    <property type="match status" value="1"/>
</dbReference>